<dbReference type="Gene3D" id="3.30.720.110">
    <property type="match status" value="1"/>
</dbReference>
<reference evidence="2 3" key="1">
    <citation type="submission" date="2020-07" db="EMBL/GenBank/DDBJ databases">
        <title>Sequencing the genomes of 1000 actinobacteria strains.</title>
        <authorList>
            <person name="Klenk H.-P."/>
        </authorList>
    </citation>
    <scope>NUCLEOTIDE SEQUENCE [LARGE SCALE GENOMIC DNA]</scope>
    <source>
        <strain evidence="2 3">DSM 17380</strain>
    </source>
</reference>
<dbReference type="AlphaFoldDB" id="A0A852R0Z8"/>
<dbReference type="RefSeq" id="WP_185987234.1">
    <property type="nucleotide sequence ID" value="NZ_BAAALZ010000001.1"/>
</dbReference>
<dbReference type="Proteomes" id="UP000586095">
    <property type="component" value="Unassembled WGS sequence"/>
</dbReference>
<gene>
    <name evidence="2" type="ORF">BJ960_002064</name>
</gene>
<dbReference type="PANTHER" id="PTHR33990">
    <property type="entry name" value="PROTEIN YJDN-RELATED"/>
    <property type="match status" value="1"/>
</dbReference>
<dbReference type="GO" id="GO:0008168">
    <property type="term" value="F:methyltransferase activity"/>
    <property type="evidence" value="ECO:0007669"/>
    <property type="project" value="UniProtKB-KW"/>
</dbReference>
<protein>
    <submittedName>
        <fullName evidence="2">Putative 3-demethylubiquinone-9 3-methyltransferase (Glyoxalase superfamily)</fullName>
    </submittedName>
</protein>
<keyword evidence="2" id="KW-0830">Ubiquinone</keyword>
<dbReference type="InterPro" id="IPR029068">
    <property type="entry name" value="Glyas_Bleomycin-R_OHBP_Dase"/>
</dbReference>
<sequence length="309" mass="33066">MAQQIVPNIWCNRTAEQAGGFYAAAFDAAGFDASAAVTARYPTEGLLDFQREFAGEALVVDVVIEGTQLALVNAGSEFSPNPSISFMVNFDPLFFGGDVDAARRGLDALWTKLSDGGAVMMPLGEYPFAAHYGWVQDRYGVSWQLMLTRAEGEPRPLIIPALMFDGPAQNRAAEAAARYVELFAGFPGGSQVGHQSPYGAATGDATADALAFGEFRIGEQWFMGSDNGSGTDHGFTNGVSLQVNCADQAAIDALWEGLSAVPEAEQCGWLVDEFGVSWQIVPAALGELMQRPGAYERLMQMKKIVIADL</sequence>
<evidence type="ECO:0000259" key="1">
    <source>
        <dbReference type="Pfam" id="PF06983"/>
    </source>
</evidence>
<organism evidence="2 3">
    <name type="scientific">Leucobacter aridicollis</name>
    <dbReference type="NCBI Taxonomy" id="283878"/>
    <lineage>
        <taxon>Bacteria</taxon>
        <taxon>Bacillati</taxon>
        <taxon>Actinomycetota</taxon>
        <taxon>Actinomycetes</taxon>
        <taxon>Micrococcales</taxon>
        <taxon>Microbacteriaceae</taxon>
        <taxon>Leucobacter</taxon>
    </lineage>
</organism>
<evidence type="ECO:0000313" key="2">
    <source>
        <dbReference type="EMBL" id="NYD27261.1"/>
    </source>
</evidence>
<keyword evidence="2" id="KW-0489">Methyltransferase</keyword>
<feature type="domain" description="PhnB-like" evidence="1">
    <location>
        <begin position="158"/>
        <end position="281"/>
    </location>
</feature>
<dbReference type="Pfam" id="PF06983">
    <property type="entry name" value="3-dmu-9_3-mt"/>
    <property type="match status" value="2"/>
</dbReference>
<dbReference type="GO" id="GO:0032259">
    <property type="term" value="P:methylation"/>
    <property type="evidence" value="ECO:0007669"/>
    <property type="project" value="UniProtKB-KW"/>
</dbReference>
<keyword evidence="2" id="KW-0808">Transferase</keyword>
<proteinExistence type="predicted"/>
<dbReference type="Gene3D" id="3.10.180.10">
    <property type="entry name" value="2,3-Dihydroxybiphenyl 1,2-Dioxygenase, domain 1"/>
    <property type="match status" value="1"/>
</dbReference>
<name>A0A852R0Z8_9MICO</name>
<keyword evidence="3" id="KW-1185">Reference proteome</keyword>
<dbReference type="SUPFAM" id="SSF54593">
    <property type="entry name" value="Glyoxalase/Bleomycin resistance protein/Dihydroxybiphenyl dioxygenase"/>
    <property type="match status" value="2"/>
</dbReference>
<feature type="domain" description="PhnB-like" evidence="1">
    <location>
        <begin position="3"/>
        <end position="145"/>
    </location>
</feature>
<comment type="caution">
    <text evidence="2">The sequence shown here is derived from an EMBL/GenBank/DDBJ whole genome shotgun (WGS) entry which is preliminary data.</text>
</comment>
<evidence type="ECO:0000313" key="3">
    <source>
        <dbReference type="Proteomes" id="UP000586095"/>
    </source>
</evidence>
<dbReference type="Gene3D" id="3.30.720.100">
    <property type="match status" value="1"/>
</dbReference>
<dbReference type="InterPro" id="IPR028973">
    <property type="entry name" value="PhnB-like"/>
</dbReference>
<accession>A0A852R0Z8</accession>
<dbReference type="EMBL" id="JACCBD010000001">
    <property type="protein sequence ID" value="NYD27261.1"/>
    <property type="molecule type" value="Genomic_DNA"/>
</dbReference>